<reference evidence="2" key="1">
    <citation type="journal article" date="2020" name="Stud. Mycol.">
        <title>101 Dothideomycetes genomes: a test case for predicting lifestyles and emergence of pathogens.</title>
        <authorList>
            <person name="Haridas S."/>
            <person name="Albert R."/>
            <person name="Binder M."/>
            <person name="Bloem J."/>
            <person name="Labutti K."/>
            <person name="Salamov A."/>
            <person name="Andreopoulos B."/>
            <person name="Baker S."/>
            <person name="Barry K."/>
            <person name="Bills G."/>
            <person name="Bluhm B."/>
            <person name="Cannon C."/>
            <person name="Castanera R."/>
            <person name="Culley D."/>
            <person name="Daum C."/>
            <person name="Ezra D."/>
            <person name="Gonzalez J."/>
            <person name="Henrissat B."/>
            <person name="Kuo A."/>
            <person name="Liang C."/>
            <person name="Lipzen A."/>
            <person name="Lutzoni F."/>
            <person name="Magnuson J."/>
            <person name="Mondo S."/>
            <person name="Nolan M."/>
            <person name="Ohm R."/>
            <person name="Pangilinan J."/>
            <person name="Park H.-J."/>
            <person name="Ramirez L."/>
            <person name="Alfaro M."/>
            <person name="Sun H."/>
            <person name="Tritt A."/>
            <person name="Yoshinaga Y."/>
            <person name="Zwiers L.-H."/>
            <person name="Turgeon B."/>
            <person name="Goodwin S."/>
            <person name="Spatafora J."/>
            <person name="Crous P."/>
            <person name="Grigoriev I."/>
        </authorList>
    </citation>
    <scope>NUCLEOTIDE SEQUENCE</scope>
    <source>
        <strain evidence="2">CBS 207.26</strain>
    </source>
</reference>
<sequence length="289" mass="34058">MTFSPPLSLKLFTRDLAAYSDAELDRYLEESRRVVEVEDPENLPDSFIQRLRDRARRTSEIVQSYSVNLDQVAARLLQVSASKEAPSRSSFPPTRPPVYEEEPYPKGLLTTNSSPSTLPPTPDEERYRKDLHGQTEVYHALINDGGRPLHPLSLLKDIIKSPGEYREILSFWRDRGKPNDWKVFIDQLSRWEDFRRLQKFARGQTVKDRLTKHGFTRTFQLDEDPAQQDKLTTWIEYLGYEYWWYDQYALSKRQQRQLDDAWKKLVNVKILRTFETQEFICNATVTSFD</sequence>
<feature type="region of interest" description="Disordered" evidence="1">
    <location>
        <begin position="83"/>
        <end position="124"/>
    </location>
</feature>
<keyword evidence="3" id="KW-1185">Reference proteome</keyword>
<evidence type="ECO:0000313" key="3">
    <source>
        <dbReference type="Proteomes" id="UP000800200"/>
    </source>
</evidence>
<dbReference type="OrthoDB" id="5419928at2759"/>
<dbReference type="AlphaFoldDB" id="A0A6A6ELI2"/>
<dbReference type="Proteomes" id="UP000800200">
    <property type="component" value="Unassembled WGS sequence"/>
</dbReference>
<dbReference type="EMBL" id="ML994616">
    <property type="protein sequence ID" value="KAF2191913.1"/>
    <property type="molecule type" value="Genomic_DNA"/>
</dbReference>
<proteinExistence type="predicted"/>
<accession>A0A6A6ELI2</accession>
<evidence type="ECO:0000313" key="2">
    <source>
        <dbReference type="EMBL" id="KAF2191913.1"/>
    </source>
</evidence>
<name>A0A6A6ELI2_9PEZI</name>
<gene>
    <name evidence="2" type="ORF">K469DRAFT_735781</name>
</gene>
<evidence type="ECO:0000256" key="1">
    <source>
        <dbReference type="SAM" id="MobiDB-lite"/>
    </source>
</evidence>
<organism evidence="2 3">
    <name type="scientific">Zopfia rhizophila CBS 207.26</name>
    <dbReference type="NCBI Taxonomy" id="1314779"/>
    <lineage>
        <taxon>Eukaryota</taxon>
        <taxon>Fungi</taxon>
        <taxon>Dikarya</taxon>
        <taxon>Ascomycota</taxon>
        <taxon>Pezizomycotina</taxon>
        <taxon>Dothideomycetes</taxon>
        <taxon>Dothideomycetes incertae sedis</taxon>
        <taxon>Zopfiaceae</taxon>
        <taxon>Zopfia</taxon>
    </lineage>
</organism>
<protein>
    <submittedName>
        <fullName evidence="2">Uncharacterized protein</fullName>
    </submittedName>
</protein>